<feature type="transmembrane region" description="Helical" evidence="4">
    <location>
        <begin position="276"/>
        <end position="303"/>
    </location>
</feature>
<reference evidence="6 7" key="1">
    <citation type="submission" date="2021-04" db="EMBL/GenBank/DDBJ databases">
        <authorList>
            <person name="De Guttry C."/>
            <person name="Zahm M."/>
            <person name="Klopp C."/>
            <person name="Cabau C."/>
            <person name="Louis A."/>
            <person name="Berthelot C."/>
            <person name="Parey E."/>
            <person name="Roest Crollius H."/>
            <person name="Montfort J."/>
            <person name="Robinson-Rechavi M."/>
            <person name="Bucao C."/>
            <person name="Bouchez O."/>
            <person name="Gislard M."/>
            <person name="Lluch J."/>
            <person name="Milhes M."/>
            <person name="Lampietro C."/>
            <person name="Lopez Roques C."/>
            <person name="Donnadieu C."/>
            <person name="Braasch I."/>
            <person name="Desvignes T."/>
            <person name="Postlethwait J."/>
            <person name="Bobe J."/>
            <person name="Wedekind C."/>
            <person name="Guiguen Y."/>
        </authorList>
    </citation>
    <scope>NUCLEOTIDE SEQUENCE [LARGE SCALE GENOMIC DNA]</scope>
    <source>
        <strain evidence="6">Cs_M1</strain>
        <tissue evidence="6">Blood</tissue>
    </source>
</reference>
<evidence type="ECO:0000313" key="7">
    <source>
        <dbReference type="Proteomes" id="UP001356427"/>
    </source>
</evidence>
<keyword evidence="7" id="KW-1185">Reference proteome</keyword>
<keyword evidence="4" id="KW-1133">Transmembrane helix</keyword>
<evidence type="ECO:0000259" key="5">
    <source>
        <dbReference type="PROSITE" id="PS51720"/>
    </source>
</evidence>
<keyword evidence="4" id="KW-0812">Transmembrane</keyword>
<dbReference type="InterPro" id="IPR045058">
    <property type="entry name" value="GIMA/IAN/Toc"/>
</dbReference>
<dbReference type="InterPro" id="IPR027417">
    <property type="entry name" value="P-loop_NTPase"/>
</dbReference>
<accession>A0AAN8LGX9</accession>
<proteinExistence type="inferred from homology"/>
<dbReference type="Pfam" id="PF04548">
    <property type="entry name" value="AIG1"/>
    <property type="match status" value="1"/>
</dbReference>
<dbReference type="Gene3D" id="3.40.50.300">
    <property type="entry name" value="P-loop containing nucleotide triphosphate hydrolases"/>
    <property type="match status" value="1"/>
</dbReference>
<dbReference type="GO" id="GO:0005525">
    <property type="term" value="F:GTP binding"/>
    <property type="evidence" value="ECO:0007669"/>
    <property type="project" value="UniProtKB-KW"/>
</dbReference>
<evidence type="ECO:0000256" key="2">
    <source>
        <dbReference type="ARBA" id="ARBA00022741"/>
    </source>
</evidence>
<feature type="domain" description="AIG1-type G" evidence="5">
    <location>
        <begin position="17"/>
        <end position="212"/>
    </location>
</feature>
<dbReference type="PANTHER" id="PTHR10903:SF177">
    <property type="entry name" value="GTPASE IMAP FAMILY MEMBER 4-LIKE-RELATED"/>
    <property type="match status" value="1"/>
</dbReference>
<comment type="caution">
    <text evidence="6">The sequence shown here is derived from an EMBL/GenBank/DDBJ whole genome shotgun (WGS) entry which is preliminary data.</text>
</comment>
<keyword evidence="4" id="KW-0472">Membrane</keyword>
<evidence type="ECO:0000256" key="4">
    <source>
        <dbReference type="SAM" id="Phobius"/>
    </source>
</evidence>
<dbReference type="AlphaFoldDB" id="A0AAN8LGX9"/>
<comment type="similarity">
    <text evidence="1">Belongs to the TRAFAC class TrmE-Era-EngA-EngB-Septin-like GTPase superfamily. AIG1/Toc34/Toc159-like paraseptin GTPase family. IAN subfamily.</text>
</comment>
<evidence type="ECO:0000256" key="3">
    <source>
        <dbReference type="ARBA" id="ARBA00023134"/>
    </source>
</evidence>
<evidence type="ECO:0000313" key="6">
    <source>
        <dbReference type="EMBL" id="KAK6312463.1"/>
    </source>
</evidence>
<organism evidence="6 7">
    <name type="scientific">Coregonus suidteri</name>
    <dbReference type="NCBI Taxonomy" id="861788"/>
    <lineage>
        <taxon>Eukaryota</taxon>
        <taxon>Metazoa</taxon>
        <taxon>Chordata</taxon>
        <taxon>Craniata</taxon>
        <taxon>Vertebrata</taxon>
        <taxon>Euteleostomi</taxon>
        <taxon>Actinopterygii</taxon>
        <taxon>Neopterygii</taxon>
        <taxon>Teleostei</taxon>
        <taxon>Protacanthopterygii</taxon>
        <taxon>Salmoniformes</taxon>
        <taxon>Salmonidae</taxon>
        <taxon>Coregoninae</taxon>
        <taxon>Coregonus</taxon>
    </lineage>
</organism>
<sequence>MDSHNHSHRRQEAQSTDMELRILVVGSSGPSQFSLTNSILGREEFSKDVTSIVQSRKNLGDLAGTRVAVVNGPNLYGKHLSRTKMKTEMKRCKCLSAPGPHALLMAFDLEQICPNDVKTPKLMVKRFGEDALSHTMVLLAYEGDVDILALENRVSTDWHIRALIEQCGGRYHVFNKNWRDRSRDKELLQKIERMLATLGGQHYTSRSYGQAEESVRKEERKLLKKRAAETEEAWRELEQQYRGEALRWQMDAYNSSVGAEIRAKAEMDNGWLRTSLAVGAGLGLAAGAAMGMAMGAVAGAMGMTMGGALGGLMGGSAGGTAQVAIEHLEDRVGPHATNFNTVFINRFFRPPRS</sequence>
<evidence type="ECO:0000256" key="1">
    <source>
        <dbReference type="ARBA" id="ARBA00008535"/>
    </source>
</evidence>
<protein>
    <recommendedName>
        <fullName evidence="5">AIG1-type G domain-containing protein</fullName>
    </recommendedName>
</protein>
<dbReference type="PROSITE" id="PS51720">
    <property type="entry name" value="G_AIG1"/>
    <property type="match status" value="1"/>
</dbReference>
<dbReference type="PANTHER" id="PTHR10903">
    <property type="entry name" value="GTPASE, IMAP FAMILY MEMBER-RELATED"/>
    <property type="match status" value="1"/>
</dbReference>
<keyword evidence="3" id="KW-0342">GTP-binding</keyword>
<keyword evidence="2" id="KW-0547">Nucleotide-binding</keyword>
<gene>
    <name evidence="6" type="ORF">J4Q44_G00181270</name>
</gene>
<name>A0AAN8LGX9_9TELE</name>
<dbReference type="Proteomes" id="UP001356427">
    <property type="component" value="Unassembled WGS sequence"/>
</dbReference>
<dbReference type="InterPro" id="IPR006703">
    <property type="entry name" value="G_AIG1"/>
</dbReference>
<dbReference type="EMBL" id="JAGTTL010000015">
    <property type="protein sequence ID" value="KAK6312463.1"/>
    <property type="molecule type" value="Genomic_DNA"/>
</dbReference>